<dbReference type="OrthoDB" id="443402at2759"/>
<dbReference type="Pfam" id="PF24883">
    <property type="entry name" value="NPHP3_N"/>
    <property type="match status" value="1"/>
</dbReference>
<evidence type="ECO:0000256" key="1">
    <source>
        <dbReference type="ARBA" id="ARBA00022737"/>
    </source>
</evidence>
<dbReference type="AlphaFoldDB" id="A0A8K0SNC0"/>
<proteinExistence type="predicted"/>
<evidence type="ECO:0000259" key="2">
    <source>
        <dbReference type="Pfam" id="PF24883"/>
    </source>
</evidence>
<dbReference type="EMBL" id="JAGPNK010000013">
    <property type="protein sequence ID" value="KAH7309520.1"/>
    <property type="molecule type" value="Genomic_DNA"/>
</dbReference>
<dbReference type="InterPro" id="IPR027417">
    <property type="entry name" value="P-loop_NTPase"/>
</dbReference>
<evidence type="ECO:0008006" key="6">
    <source>
        <dbReference type="Google" id="ProtNLM"/>
    </source>
</evidence>
<protein>
    <recommendedName>
        <fullName evidence="6">NACHT domain-containing protein</fullName>
    </recommendedName>
</protein>
<dbReference type="InterPro" id="IPR056884">
    <property type="entry name" value="NPHP3-like_N"/>
</dbReference>
<dbReference type="SUPFAM" id="SSF52540">
    <property type="entry name" value="P-loop containing nucleoside triphosphate hydrolases"/>
    <property type="match status" value="1"/>
</dbReference>
<gene>
    <name evidence="4" type="ORF">B0I35DRAFT_440170</name>
</gene>
<keyword evidence="5" id="KW-1185">Reference proteome</keyword>
<feature type="domain" description="DUF7791" evidence="3">
    <location>
        <begin position="588"/>
        <end position="708"/>
    </location>
</feature>
<dbReference type="InterPro" id="IPR056693">
    <property type="entry name" value="DUF7791"/>
</dbReference>
<name>A0A8K0SNC0_9HYPO</name>
<dbReference type="Proteomes" id="UP000813444">
    <property type="component" value="Unassembled WGS sequence"/>
</dbReference>
<feature type="domain" description="Nephrocystin 3-like N-terminal" evidence="2">
    <location>
        <begin position="308"/>
        <end position="478"/>
    </location>
</feature>
<dbReference type="Pfam" id="PF25053">
    <property type="entry name" value="DUF7791"/>
    <property type="match status" value="1"/>
</dbReference>
<comment type="caution">
    <text evidence="4">The sequence shown here is derived from an EMBL/GenBank/DDBJ whole genome shotgun (WGS) entry which is preliminary data.</text>
</comment>
<sequence length="957" mass="108116">MDPLSALGIAAAVVQFIDFGTRLVSTAGEIYQSPSGRTENEVSLTTVASDLAQLSTAVSSQTRLLNHGTHPQGSTEALLLEICEECDRAANELDNAISSLRKKRQNQLFKFGITDRTTSTKHSLSTALKTIRSFDAPSWNSRLADLRMRMMTALLGVLWYRTSANSEVLTQLLAGQSDIVKSLDRLETSLPGKDSLVPIAHAAGNEGSEHRRIIDYIWSPASQTTGDPMLAALGVEEVSEFASRFAIRIADHEDSQLRLYTGAIANSLRVSDITHREESIPEAYRQTYAWIYDTPQQPAGECDSWVGFTAWLEGPAKDAYWITGKPGAGKSTLMKFVTHNEQTRTLLTRWSGNRPLIMASFYFWSAGVSSLQKSQKGLLMALLLQCLEQMPSLCPKICPRRWALFRIFGPNFVRFSPEWTWAELLESFSALTSLMGKDFNLALFIDGLDEFEGNHEKLVEFVKLFHGREGAKVLVSSRPENIFLDAFVENPSLRMEEFTKKDMEIFVQGKFNQTRGYYELTQANPAEAKRLTIELIEKAKGVFLWVSVVSRDLCEGLTEGSSLKELRALLDSLPLDLSDLYSGIWMRIRPEYRPQASQIFQIRREVQFYPHAVDLYLADMDNEETLAQDVDTLEVSYRKHITQTVVRRLNSRTRGLLEVVNDGIIDYLHRSVHEWAIANWDNIKSISDPKFDPNLAILKALVVQTKTLLHNKMYDCAARFWLHTSHCLFHACLVRDEPENIEFFLKLMDYWDKAMATASVSQDYADGSRTLYRNEQNDRLIPKSTRGLPHWATTLNAINPGQSTPYNAFLGLAAQSANYVYVKARVLRDPDLLQKPDPQYPVILACATLGSECFMDPYFRGFSYPLEEWSKEGRVLLIQFLLEKGASASDTKSMKGLLAQIATKLQSGMETGEQDWYKVAALFDKHLHTNLLRKKLSLWSRLSRALKGRGDPVRLKD</sequence>
<accession>A0A8K0SNC0</accession>
<dbReference type="PANTHER" id="PTHR10039">
    <property type="entry name" value="AMELOGENIN"/>
    <property type="match status" value="1"/>
</dbReference>
<organism evidence="4 5">
    <name type="scientific">Stachybotrys elegans</name>
    <dbReference type="NCBI Taxonomy" id="80388"/>
    <lineage>
        <taxon>Eukaryota</taxon>
        <taxon>Fungi</taxon>
        <taxon>Dikarya</taxon>
        <taxon>Ascomycota</taxon>
        <taxon>Pezizomycotina</taxon>
        <taxon>Sordariomycetes</taxon>
        <taxon>Hypocreomycetidae</taxon>
        <taxon>Hypocreales</taxon>
        <taxon>Stachybotryaceae</taxon>
        <taxon>Stachybotrys</taxon>
    </lineage>
</organism>
<keyword evidence="1" id="KW-0677">Repeat</keyword>
<evidence type="ECO:0000313" key="4">
    <source>
        <dbReference type="EMBL" id="KAH7309520.1"/>
    </source>
</evidence>
<dbReference type="PANTHER" id="PTHR10039:SF5">
    <property type="entry name" value="NACHT DOMAIN-CONTAINING PROTEIN"/>
    <property type="match status" value="1"/>
</dbReference>
<evidence type="ECO:0000313" key="5">
    <source>
        <dbReference type="Proteomes" id="UP000813444"/>
    </source>
</evidence>
<reference evidence="4" key="1">
    <citation type="journal article" date="2021" name="Nat. Commun.">
        <title>Genetic determinants of endophytism in the Arabidopsis root mycobiome.</title>
        <authorList>
            <person name="Mesny F."/>
            <person name="Miyauchi S."/>
            <person name="Thiergart T."/>
            <person name="Pickel B."/>
            <person name="Atanasova L."/>
            <person name="Karlsson M."/>
            <person name="Huettel B."/>
            <person name="Barry K.W."/>
            <person name="Haridas S."/>
            <person name="Chen C."/>
            <person name="Bauer D."/>
            <person name="Andreopoulos W."/>
            <person name="Pangilinan J."/>
            <person name="LaButti K."/>
            <person name="Riley R."/>
            <person name="Lipzen A."/>
            <person name="Clum A."/>
            <person name="Drula E."/>
            <person name="Henrissat B."/>
            <person name="Kohler A."/>
            <person name="Grigoriev I.V."/>
            <person name="Martin F.M."/>
            <person name="Hacquard S."/>
        </authorList>
    </citation>
    <scope>NUCLEOTIDE SEQUENCE</scope>
    <source>
        <strain evidence="4">MPI-CAGE-CH-0235</strain>
    </source>
</reference>
<dbReference type="Gene3D" id="3.40.50.300">
    <property type="entry name" value="P-loop containing nucleotide triphosphate hydrolases"/>
    <property type="match status" value="1"/>
</dbReference>
<evidence type="ECO:0000259" key="3">
    <source>
        <dbReference type="Pfam" id="PF25053"/>
    </source>
</evidence>